<dbReference type="GO" id="GO:0016491">
    <property type="term" value="F:oxidoreductase activity"/>
    <property type="evidence" value="ECO:0007669"/>
    <property type="project" value="InterPro"/>
</dbReference>
<dbReference type="EMBL" id="LUCM01000810">
    <property type="protein sequence ID" value="KAA0199969.1"/>
    <property type="molecule type" value="Genomic_DNA"/>
</dbReference>
<dbReference type="SMART" id="SM00829">
    <property type="entry name" value="PKS_ER"/>
    <property type="match status" value="1"/>
</dbReference>
<dbReference type="SUPFAM" id="SSF51735">
    <property type="entry name" value="NAD(P)-binding Rossmann-fold domains"/>
    <property type="match status" value="1"/>
</dbReference>
<evidence type="ECO:0000259" key="6">
    <source>
        <dbReference type="SMART" id="SM00852"/>
    </source>
</evidence>
<keyword evidence="8" id="KW-1185">Reference proteome</keyword>
<dbReference type="InterPro" id="IPR036291">
    <property type="entry name" value="NAD(P)-bd_dom_sf"/>
</dbReference>
<comment type="pathway">
    <text evidence="1">Cofactor biosynthesis; molybdopterin biosynthesis.</text>
</comment>
<dbReference type="SUPFAM" id="SSF53218">
    <property type="entry name" value="Molybdenum cofactor biosynthesis proteins"/>
    <property type="match status" value="1"/>
</dbReference>
<dbReference type="SMART" id="SM00852">
    <property type="entry name" value="MoCF_biosynth"/>
    <property type="match status" value="1"/>
</dbReference>
<dbReference type="Gene3D" id="2.170.190.11">
    <property type="entry name" value="Molybdopterin biosynthesis moea protein, domain 3"/>
    <property type="match status" value="1"/>
</dbReference>
<evidence type="ECO:0000313" key="8">
    <source>
        <dbReference type="Proteomes" id="UP000728185"/>
    </source>
</evidence>
<dbReference type="Gene3D" id="3.40.50.720">
    <property type="entry name" value="NAD(P)-binding Rossmann-like Domain"/>
    <property type="match status" value="1"/>
</dbReference>
<name>A0A8E0VLC4_9TREM</name>
<protein>
    <submittedName>
        <fullName evidence="7">Molybdenum cofactor synthesis protein cinnamon</fullName>
    </submittedName>
</protein>
<dbReference type="SUPFAM" id="SSF63882">
    <property type="entry name" value="MoeA N-terminal region -like"/>
    <property type="match status" value="1"/>
</dbReference>
<dbReference type="PROSITE" id="PS01078">
    <property type="entry name" value="MOCF_BIOSYNTHESIS_1"/>
    <property type="match status" value="1"/>
</dbReference>
<dbReference type="CDD" id="cd00886">
    <property type="entry name" value="MogA_MoaB"/>
    <property type="match status" value="1"/>
</dbReference>
<reference evidence="7" key="1">
    <citation type="submission" date="2019-05" db="EMBL/GenBank/DDBJ databases">
        <title>Annotation for the trematode Fasciolopsis buski.</title>
        <authorList>
            <person name="Choi Y.-J."/>
        </authorList>
    </citation>
    <scope>NUCLEOTIDE SEQUENCE</scope>
    <source>
        <strain evidence="7">HT</strain>
        <tissue evidence="7">Whole worm</tissue>
    </source>
</reference>
<comment type="caution">
    <text evidence="7">The sequence shown here is derived from an EMBL/GenBank/DDBJ whole genome shotgun (WGS) entry which is preliminary data.</text>
</comment>
<dbReference type="InterPro" id="IPR013154">
    <property type="entry name" value="ADH-like_N"/>
</dbReference>
<dbReference type="PANTHER" id="PTHR11695">
    <property type="entry name" value="ALCOHOL DEHYDROGENASE RELATED"/>
    <property type="match status" value="1"/>
</dbReference>
<evidence type="ECO:0000256" key="3">
    <source>
        <dbReference type="ARBA" id="ARBA00008339"/>
    </source>
</evidence>
<dbReference type="InterPro" id="IPR001453">
    <property type="entry name" value="MoaB/Mog_dom"/>
</dbReference>
<dbReference type="Pfam" id="PF00994">
    <property type="entry name" value="MoCF_biosynth"/>
    <property type="match status" value="1"/>
</dbReference>
<dbReference type="PANTHER" id="PTHR11695:SF294">
    <property type="entry name" value="RETICULON-4-INTERACTING PROTEIN 1, MITOCHONDRIAL"/>
    <property type="match status" value="1"/>
</dbReference>
<evidence type="ECO:0000313" key="7">
    <source>
        <dbReference type="EMBL" id="KAA0199969.1"/>
    </source>
</evidence>
<dbReference type="GO" id="GO:0005739">
    <property type="term" value="C:mitochondrion"/>
    <property type="evidence" value="ECO:0007669"/>
    <property type="project" value="TreeGrafter"/>
</dbReference>
<keyword evidence="4" id="KW-0501">Molybdenum cofactor biosynthesis</keyword>
<dbReference type="SUPFAM" id="SSF50129">
    <property type="entry name" value="GroES-like"/>
    <property type="match status" value="1"/>
</dbReference>
<sequence>MFGVLTVSDTCSADSSLNRSGPAINRMLESSHFIVALEDCVPDEATLIQAVLLKWITSGLAHVILTTGGTGISKRDVTTDVVSGLISQSKRLPGLEHALYKVSLEHTPMASLSRFVAGVRDEVLLITLPGSSQAVCQCVPAILPVIRHAVEQVRGWVTGHSHEDGQVKSPIFNNVITPHSIADRPRNSPFPMISVEDAQSKLFQVASALLTEAAVEAVYYMNAKGRVLARTLRSRQVVPPFDASVMDGYAVKFADGTGVRRVLGALCAGDTEWESLRVSKGTCVRVSTGGPIPLDADTVVPVENTRLISKKKNAGVTEEHQIEILTAPKKLGEFIRPKGSDLSPNTLFTPMKLSGLRRTSVARQIIAASTISPFPSICKLPSHISAWQSLRFLERTTKDVTRELHRTNTRRLPSITRPDHLLVRVEMASLNPIDLMNLYGYGSKAFCYARQLGSVLNVLGFSDENSTTSMRDSDFPFTPGRDFAGTVVSCGPETNGRFGMHGRVLPGQRVVGATWPFLSSAGSGGLSQYLVCPASYAAQIPPNVLPDQAVAIGYSGLTAWSALVTGGLYPRCRSKAELQQFSAPAVLVTGATGGVGLIAAQLAKLSGARVHVTCPSDSRAITMMEQLEVDDIIIHPDQPPLNVKYDLIIDCIRRKDIDALLQNEGPVQLVQNALHNVAPLHSYLKPSSTSRYVNLNSPFLHMIDRLGLLAGLGATMMHMSAAPITLFGAESPVRLPSQLRWAFFQPSGYRLTKMLQWTAEGRIRLFVDSRFPFDRVPDAFAHFQSRGVRGKILIHVSGD</sequence>
<dbReference type="InterPro" id="IPR036135">
    <property type="entry name" value="MoeA_linker/N_sf"/>
</dbReference>
<dbReference type="InterPro" id="IPR011032">
    <property type="entry name" value="GroES-like_sf"/>
</dbReference>
<comment type="similarity">
    <text evidence="3">In the C-terminal section; belongs to the MoeA family.</text>
</comment>
<dbReference type="Gene3D" id="3.90.180.10">
    <property type="entry name" value="Medium-chain alcohol dehydrogenases, catalytic domain"/>
    <property type="match status" value="1"/>
</dbReference>
<dbReference type="Gene3D" id="3.40.980.10">
    <property type="entry name" value="MoaB/Mog-like domain"/>
    <property type="match status" value="1"/>
</dbReference>
<dbReference type="InterPro" id="IPR050700">
    <property type="entry name" value="YIM1/Zinc_Alcohol_DH_Fams"/>
</dbReference>
<evidence type="ECO:0000256" key="1">
    <source>
        <dbReference type="ARBA" id="ARBA00005046"/>
    </source>
</evidence>
<dbReference type="InterPro" id="IPR036425">
    <property type="entry name" value="MoaB/Mog-like_dom_sf"/>
</dbReference>
<dbReference type="Proteomes" id="UP000728185">
    <property type="component" value="Unassembled WGS sequence"/>
</dbReference>
<dbReference type="Pfam" id="PF08240">
    <property type="entry name" value="ADH_N"/>
    <property type="match status" value="1"/>
</dbReference>
<evidence type="ECO:0000259" key="5">
    <source>
        <dbReference type="SMART" id="SM00829"/>
    </source>
</evidence>
<organism evidence="7 8">
    <name type="scientific">Fasciolopsis buskii</name>
    <dbReference type="NCBI Taxonomy" id="27845"/>
    <lineage>
        <taxon>Eukaryota</taxon>
        <taxon>Metazoa</taxon>
        <taxon>Spiralia</taxon>
        <taxon>Lophotrochozoa</taxon>
        <taxon>Platyhelminthes</taxon>
        <taxon>Trematoda</taxon>
        <taxon>Digenea</taxon>
        <taxon>Plagiorchiida</taxon>
        <taxon>Echinostomata</taxon>
        <taxon>Echinostomatoidea</taxon>
        <taxon>Fasciolidae</taxon>
        <taxon>Fasciolopsis</taxon>
    </lineage>
</organism>
<dbReference type="AlphaFoldDB" id="A0A8E0VLC4"/>
<feature type="domain" description="MoaB/Mog" evidence="6">
    <location>
        <begin position="3"/>
        <end position="149"/>
    </location>
</feature>
<dbReference type="GO" id="GO:0006777">
    <property type="term" value="P:Mo-molybdopterin cofactor biosynthetic process"/>
    <property type="evidence" value="ECO:0007669"/>
    <property type="project" value="UniProtKB-KW"/>
</dbReference>
<evidence type="ECO:0000256" key="2">
    <source>
        <dbReference type="ARBA" id="ARBA00007589"/>
    </source>
</evidence>
<comment type="similarity">
    <text evidence="2">In the N-terminal section; belongs to the MoaB/Mog family.</text>
</comment>
<evidence type="ECO:0000256" key="4">
    <source>
        <dbReference type="ARBA" id="ARBA00023150"/>
    </source>
</evidence>
<dbReference type="FunFam" id="2.170.190.11:FF:000001">
    <property type="entry name" value="Molybdopterin molybdenumtransferase"/>
    <property type="match status" value="1"/>
</dbReference>
<dbReference type="InterPro" id="IPR005110">
    <property type="entry name" value="MoeA_linker/N"/>
</dbReference>
<dbReference type="Pfam" id="PF03453">
    <property type="entry name" value="MoeA_N"/>
    <property type="match status" value="1"/>
</dbReference>
<dbReference type="OrthoDB" id="48317at2759"/>
<dbReference type="InterPro" id="IPR020843">
    <property type="entry name" value="ER"/>
</dbReference>
<accession>A0A8E0VLC4</accession>
<feature type="domain" description="Enoyl reductase (ER)" evidence="5">
    <location>
        <begin position="399"/>
        <end position="794"/>
    </location>
</feature>
<dbReference type="Gene3D" id="3.90.105.10">
    <property type="entry name" value="Molybdopterin biosynthesis moea protein, domain 2"/>
    <property type="match status" value="1"/>
</dbReference>
<proteinExistence type="inferred from homology"/>
<dbReference type="Pfam" id="PF13602">
    <property type="entry name" value="ADH_zinc_N_2"/>
    <property type="match status" value="1"/>
</dbReference>
<gene>
    <name evidence="7" type="ORF">FBUS_10409</name>
</gene>
<dbReference type="InterPro" id="IPR008284">
    <property type="entry name" value="MoCF_biosynth_CS"/>
</dbReference>